<organism evidence="1 2">
    <name type="scientific">[Mycobacterium] zoologicum</name>
    <dbReference type="NCBI Taxonomy" id="2872311"/>
    <lineage>
        <taxon>Bacteria</taxon>
        <taxon>Bacillati</taxon>
        <taxon>Actinomycetota</taxon>
        <taxon>Actinomycetes</taxon>
        <taxon>Mycobacteriales</taxon>
        <taxon>Mycobacteriaceae</taxon>
        <taxon>Mycolicibacter</taxon>
    </lineage>
</organism>
<dbReference type="EC" id="2.1.1.-" evidence="1"/>
<dbReference type="GO" id="GO:0008168">
    <property type="term" value="F:methyltransferase activity"/>
    <property type="evidence" value="ECO:0007669"/>
    <property type="project" value="UniProtKB-KW"/>
</dbReference>
<dbReference type="Proteomes" id="UP001299046">
    <property type="component" value="Unassembled WGS sequence"/>
</dbReference>
<dbReference type="SUPFAM" id="SSF53335">
    <property type="entry name" value="S-adenosyl-L-methionine-dependent methyltransferases"/>
    <property type="match status" value="1"/>
</dbReference>
<dbReference type="RefSeq" id="WP_224864900.1">
    <property type="nucleotide sequence ID" value="NZ_JAYJJS010000001.1"/>
</dbReference>
<protein>
    <submittedName>
        <fullName evidence="1">Class I SAM-dependent methyltransferase</fullName>
        <ecNumber evidence="1">2.1.1.-</ecNumber>
    </submittedName>
</protein>
<dbReference type="CDD" id="cd02440">
    <property type="entry name" value="AdoMet_MTases"/>
    <property type="match status" value="1"/>
</dbReference>
<accession>A0ABU5YLD0</accession>
<dbReference type="PANTHER" id="PTHR45036:SF1">
    <property type="entry name" value="METHYLTRANSFERASE LIKE 7A"/>
    <property type="match status" value="1"/>
</dbReference>
<comment type="caution">
    <text evidence="1">The sequence shown here is derived from an EMBL/GenBank/DDBJ whole genome shotgun (WGS) entry which is preliminary data.</text>
</comment>
<dbReference type="EMBL" id="JAYJJT010000015">
    <property type="protein sequence ID" value="MEB3050855.1"/>
    <property type="molecule type" value="Genomic_DNA"/>
</dbReference>
<dbReference type="PANTHER" id="PTHR45036">
    <property type="entry name" value="METHYLTRANSFERASE LIKE 7B"/>
    <property type="match status" value="1"/>
</dbReference>
<evidence type="ECO:0000313" key="2">
    <source>
        <dbReference type="Proteomes" id="UP001299046"/>
    </source>
</evidence>
<gene>
    <name evidence="1" type="ORF">KV112_14100</name>
</gene>
<keyword evidence="2" id="KW-1185">Reference proteome</keyword>
<keyword evidence="1" id="KW-0808">Transferase</keyword>
<evidence type="ECO:0000313" key="1">
    <source>
        <dbReference type="EMBL" id="MEB3050855.1"/>
    </source>
</evidence>
<dbReference type="InterPro" id="IPR052356">
    <property type="entry name" value="Thiol_S-MT"/>
</dbReference>
<proteinExistence type="predicted"/>
<dbReference type="Pfam" id="PF13489">
    <property type="entry name" value="Methyltransf_23"/>
    <property type="match status" value="1"/>
</dbReference>
<name>A0ABU5YLD0_9MYCO</name>
<keyword evidence="1" id="KW-0489">Methyltransferase</keyword>
<dbReference type="GO" id="GO:0032259">
    <property type="term" value="P:methylation"/>
    <property type="evidence" value="ECO:0007669"/>
    <property type="project" value="UniProtKB-KW"/>
</dbReference>
<dbReference type="Gene3D" id="3.40.50.150">
    <property type="entry name" value="Vaccinia Virus protein VP39"/>
    <property type="match status" value="1"/>
</dbReference>
<reference evidence="1 2" key="1">
    <citation type="submission" date="2023-12" db="EMBL/GenBank/DDBJ databases">
        <title>Description of new species of Mycobacterium terrae complex isolated from sewage at the Sao Paulo Zoological Park Foundation in Brazil.</title>
        <authorList>
            <person name="Romagnoli C.L."/>
            <person name="Conceicao E.C."/>
            <person name="Machado E."/>
            <person name="Barreto L.B.P.F."/>
            <person name="Sharma A."/>
            <person name="Silva N.M."/>
            <person name="Marques L.E."/>
            <person name="Juliana M.A."/>
            <person name="Lourenco M.C.S."/>
            <person name="Digiampietri L.A."/>
            <person name="Suffys P.N."/>
            <person name="Viana-Niero C."/>
        </authorList>
    </citation>
    <scope>NUCLEOTIDE SEQUENCE [LARGE SCALE GENOMIC DNA]</scope>
    <source>
        <strain evidence="1 2">MYC123</strain>
    </source>
</reference>
<dbReference type="InterPro" id="IPR029063">
    <property type="entry name" value="SAM-dependent_MTases_sf"/>
</dbReference>
<sequence length="212" mass="22998">MASPVTLDNPLFARIWTFMSSRETEWLRDRRRENLQGLSGRVLEVGAGTGSNFAFYPDTVTEVVAIEPESQLRQVAIEVAAGAPVPVTVLASTVEALDAAQPFDAIVCSLVLCSVNEPEEVLRGLFALLKPGGQLRYFEHVASAGARGGLQRLADATIWPRLFGNCHTHRDTERMITDAGFVVQASRRGHQFPAWAPLPVSEFALGSAARPA</sequence>